<evidence type="ECO:0000256" key="2">
    <source>
        <dbReference type="ARBA" id="ARBA00022803"/>
    </source>
</evidence>
<dbReference type="Pfam" id="PF13424">
    <property type="entry name" value="TPR_12"/>
    <property type="match status" value="2"/>
</dbReference>
<reference evidence="3" key="1">
    <citation type="journal article" date="2021" name="PeerJ">
        <title>Extensive microbial diversity within the chicken gut microbiome revealed by metagenomics and culture.</title>
        <authorList>
            <person name="Gilroy R."/>
            <person name="Ravi A."/>
            <person name="Getino M."/>
            <person name="Pursley I."/>
            <person name="Horton D.L."/>
            <person name="Alikhan N.F."/>
            <person name="Baker D."/>
            <person name="Gharbi K."/>
            <person name="Hall N."/>
            <person name="Watson M."/>
            <person name="Adriaenssens E.M."/>
            <person name="Foster-Nyarko E."/>
            <person name="Jarju S."/>
            <person name="Secka A."/>
            <person name="Antonio M."/>
            <person name="Oren A."/>
            <person name="Chaudhuri R.R."/>
            <person name="La Ragione R."/>
            <person name="Hildebrand F."/>
            <person name="Pallen M.J."/>
        </authorList>
    </citation>
    <scope>NUCLEOTIDE SEQUENCE</scope>
    <source>
        <strain evidence="3">ChiSxjej5B17-1746</strain>
    </source>
</reference>
<evidence type="ECO:0000256" key="1">
    <source>
        <dbReference type="ARBA" id="ARBA00022737"/>
    </source>
</evidence>
<dbReference type="Pfam" id="PF13374">
    <property type="entry name" value="TPR_10"/>
    <property type="match status" value="1"/>
</dbReference>
<dbReference type="EMBL" id="DXGI01000019">
    <property type="protein sequence ID" value="HIW77631.1"/>
    <property type="molecule type" value="Genomic_DNA"/>
</dbReference>
<dbReference type="Gene3D" id="1.25.40.10">
    <property type="entry name" value="Tetratricopeptide repeat domain"/>
    <property type="match status" value="2"/>
</dbReference>
<evidence type="ECO:0000313" key="3">
    <source>
        <dbReference type="EMBL" id="HIW77631.1"/>
    </source>
</evidence>
<protein>
    <submittedName>
        <fullName evidence="3">Tetratricopeptide repeat protein</fullName>
    </submittedName>
</protein>
<dbReference type="PANTHER" id="PTHR45641">
    <property type="entry name" value="TETRATRICOPEPTIDE REPEAT PROTEIN (AFU_ORTHOLOGUE AFUA_6G03870)"/>
    <property type="match status" value="1"/>
</dbReference>
<keyword evidence="1" id="KW-0677">Repeat</keyword>
<accession>A0A9D1QX43</accession>
<proteinExistence type="predicted"/>
<reference evidence="3" key="2">
    <citation type="submission" date="2021-04" db="EMBL/GenBank/DDBJ databases">
        <authorList>
            <person name="Gilroy R."/>
        </authorList>
    </citation>
    <scope>NUCLEOTIDE SEQUENCE</scope>
    <source>
        <strain evidence="3">ChiSxjej5B17-1746</strain>
    </source>
</reference>
<comment type="caution">
    <text evidence="3">The sequence shown here is derived from an EMBL/GenBank/DDBJ whole genome shotgun (WGS) entry which is preliminary data.</text>
</comment>
<dbReference type="InterPro" id="IPR019734">
    <property type="entry name" value="TPR_rpt"/>
</dbReference>
<dbReference type="InterPro" id="IPR011990">
    <property type="entry name" value="TPR-like_helical_dom_sf"/>
</dbReference>
<dbReference type="Proteomes" id="UP000824264">
    <property type="component" value="Unassembled WGS sequence"/>
</dbReference>
<name>A0A9D1QX43_9BACT</name>
<dbReference type="PANTHER" id="PTHR45641:SF19">
    <property type="entry name" value="NEPHROCYSTIN-3"/>
    <property type="match status" value="1"/>
</dbReference>
<gene>
    <name evidence="3" type="ORF">H9874_00590</name>
</gene>
<dbReference type="SUPFAM" id="SSF48452">
    <property type="entry name" value="TPR-like"/>
    <property type="match status" value="1"/>
</dbReference>
<organism evidence="3 4">
    <name type="scientific">Candidatus Bilophila faecipullorum</name>
    <dbReference type="NCBI Taxonomy" id="2838482"/>
    <lineage>
        <taxon>Bacteria</taxon>
        <taxon>Pseudomonadati</taxon>
        <taxon>Thermodesulfobacteriota</taxon>
        <taxon>Desulfovibrionia</taxon>
        <taxon>Desulfovibrionales</taxon>
        <taxon>Desulfovibrionaceae</taxon>
        <taxon>Bilophila</taxon>
    </lineage>
</organism>
<sequence>MRLDEAFQRRLNDARTLFSNGKAAEAESLYRSLLHPDLPAGGNILVLDGLGRCLHAQGRLEEAEGLFRESMRLLEELFGPDHPHVAGALQNLARLRSERGDRAEAVELGARALHILKEQLPPDDVRLADALLNLSSNQYAAKDYDAAEANLNKALRIWEAQEGRRSFGVSTCLNNLGRICEERGETAQGVLYHREAVAIRKEILGDHAETAFSLGNYGAALAGDGQWTEAARALEEALACYERIGQADTPDAATCRANLELCRKAAQPAS</sequence>
<dbReference type="AlphaFoldDB" id="A0A9D1QX43"/>
<dbReference type="SMART" id="SM00028">
    <property type="entry name" value="TPR"/>
    <property type="match status" value="5"/>
</dbReference>
<evidence type="ECO:0000313" key="4">
    <source>
        <dbReference type="Proteomes" id="UP000824264"/>
    </source>
</evidence>
<keyword evidence="2" id="KW-0802">TPR repeat</keyword>